<evidence type="ECO:0000313" key="2">
    <source>
        <dbReference type="EMBL" id="CAD7264569.1"/>
    </source>
</evidence>
<dbReference type="EMBL" id="OC004515">
    <property type="protein sequence ID" value="CAD7264569.1"/>
    <property type="molecule type" value="Genomic_DNA"/>
</dbReference>
<organism evidence="2">
    <name type="scientific">Timema shepardi</name>
    <name type="common">Walking stick</name>
    <dbReference type="NCBI Taxonomy" id="629360"/>
    <lineage>
        <taxon>Eukaryota</taxon>
        <taxon>Metazoa</taxon>
        <taxon>Ecdysozoa</taxon>
        <taxon>Arthropoda</taxon>
        <taxon>Hexapoda</taxon>
        <taxon>Insecta</taxon>
        <taxon>Pterygota</taxon>
        <taxon>Neoptera</taxon>
        <taxon>Polyneoptera</taxon>
        <taxon>Phasmatodea</taxon>
        <taxon>Timematodea</taxon>
        <taxon>Timematoidea</taxon>
        <taxon>Timematidae</taxon>
        <taxon>Timema</taxon>
    </lineage>
</organism>
<proteinExistence type="predicted"/>
<evidence type="ECO:0000256" key="1">
    <source>
        <dbReference type="SAM" id="MobiDB-lite"/>
    </source>
</evidence>
<reference evidence="2" key="1">
    <citation type="submission" date="2020-11" db="EMBL/GenBank/DDBJ databases">
        <authorList>
            <person name="Tran Van P."/>
        </authorList>
    </citation>
    <scope>NUCLEOTIDE SEQUENCE</scope>
</reference>
<name>A0A7R9B1F5_TIMSH</name>
<feature type="region of interest" description="Disordered" evidence="1">
    <location>
        <begin position="58"/>
        <end position="90"/>
    </location>
</feature>
<gene>
    <name evidence="2" type="ORF">TSIB3V08_LOCUS8619</name>
</gene>
<protein>
    <submittedName>
        <fullName evidence="2">Uncharacterized protein</fullName>
    </submittedName>
</protein>
<sequence>MNNLNKGDQGDEDTRALVDEVRESTSTQSRYLGCDEVGQERASVQLQAPVLAPSPRVKVGRDSPRVKVGENSPRVKMGDNSPRVKHPGLSRRSSSVHLTMFGITGSCGGAKEREGAPCDRDPPGLRVTNKKPHLSFEWFNYKSREWWSVVPDDVTSPPGEEGKCISCVTTPLLGPTCRLHSAINRHHGTNIYRSELGLILLVEYNKGLTSFRLSKGLRKVRALEGRSHFTDSRPPGVVVRAHGYELRGPGFDYRLLLSL</sequence>
<feature type="compositionally biased region" description="Basic and acidic residues" evidence="1">
    <location>
        <begin position="59"/>
        <end position="68"/>
    </location>
</feature>
<dbReference type="AlphaFoldDB" id="A0A7R9B1F5"/>
<accession>A0A7R9B1F5</accession>